<protein>
    <submittedName>
        <fullName evidence="1">Uncharacterized protein</fullName>
    </submittedName>
</protein>
<evidence type="ECO:0000313" key="1">
    <source>
        <dbReference type="EMBL" id="KAH3896152.1"/>
    </source>
</evidence>
<gene>
    <name evidence="1" type="ORF">DPMN_020325</name>
</gene>
<keyword evidence="2" id="KW-1185">Reference proteome</keyword>
<sequence length="64" mass="7009">MGLLYQSSGIKMGHILEVSAEHPYPKLWEVTPPPGDTLVQLGNQLRTRTSSGTLRIYIAGTKTV</sequence>
<evidence type="ECO:0000313" key="2">
    <source>
        <dbReference type="Proteomes" id="UP000828390"/>
    </source>
</evidence>
<name>A0A9D4NGL2_DREPO</name>
<organism evidence="1 2">
    <name type="scientific">Dreissena polymorpha</name>
    <name type="common">Zebra mussel</name>
    <name type="synonym">Mytilus polymorpha</name>
    <dbReference type="NCBI Taxonomy" id="45954"/>
    <lineage>
        <taxon>Eukaryota</taxon>
        <taxon>Metazoa</taxon>
        <taxon>Spiralia</taxon>
        <taxon>Lophotrochozoa</taxon>
        <taxon>Mollusca</taxon>
        <taxon>Bivalvia</taxon>
        <taxon>Autobranchia</taxon>
        <taxon>Heteroconchia</taxon>
        <taxon>Euheterodonta</taxon>
        <taxon>Imparidentia</taxon>
        <taxon>Neoheterodontei</taxon>
        <taxon>Myida</taxon>
        <taxon>Dreissenoidea</taxon>
        <taxon>Dreissenidae</taxon>
        <taxon>Dreissena</taxon>
    </lineage>
</organism>
<comment type="caution">
    <text evidence="1">The sequence shown here is derived from an EMBL/GenBank/DDBJ whole genome shotgun (WGS) entry which is preliminary data.</text>
</comment>
<dbReference type="EMBL" id="JAIWYP010000001">
    <property type="protein sequence ID" value="KAH3896152.1"/>
    <property type="molecule type" value="Genomic_DNA"/>
</dbReference>
<dbReference type="Proteomes" id="UP000828390">
    <property type="component" value="Unassembled WGS sequence"/>
</dbReference>
<accession>A0A9D4NGL2</accession>
<proteinExistence type="predicted"/>
<reference evidence="1" key="2">
    <citation type="submission" date="2020-11" db="EMBL/GenBank/DDBJ databases">
        <authorList>
            <person name="McCartney M.A."/>
            <person name="Auch B."/>
            <person name="Kono T."/>
            <person name="Mallez S."/>
            <person name="Becker A."/>
            <person name="Gohl D.M."/>
            <person name="Silverstein K.A.T."/>
            <person name="Koren S."/>
            <person name="Bechman K.B."/>
            <person name="Herman A."/>
            <person name="Abrahante J.E."/>
            <person name="Garbe J."/>
        </authorList>
    </citation>
    <scope>NUCLEOTIDE SEQUENCE</scope>
    <source>
        <strain evidence="1">Duluth1</strain>
        <tissue evidence="1">Whole animal</tissue>
    </source>
</reference>
<dbReference type="AlphaFoldDB" id="A0A9D4NGL2"/>
<reference evidence="1" key="1">
    <citation type="journal article" date="2019" name="bioRxiv">
        <title>The Genome of the Zebra Mussel, Dreissena polymorpha: A Resource for Invasive Species Research.</title>
        <authorList>
            <person name="McCartney M.A."/>
            <person name="Auch B."/>
            <person name="Kono T."/>
            <person name="Mallez S."/>
            <person name="Zhang Y."/>
            <person name="Obille A."/>
            <person name="Becker A."/>
            <person name="Abrahante J.E."/>
            <person name="Garbe J."/>
            <person name="Badalamenti J.P."/>
            <person name="Herman A."/>
            <person name="Mangelson H."/>
            <person name="Liachko I."/>
            <person name="Sullivan S."/>
            <person name="Sone E.D."/>
            <person name="Koren S."/>
            <person name="Silverstein K.A.T."/>
            <person name="Beckman K.B."/>
            <person name="Gohl D.M."/>
        </authorList>
    </citation>
    <scope>NUCLEOTIDE SEQUENCE</scope>
    <source>
        <strain evidence="1">Duluth1</strain>
        <tissue evidence="1">Whole animal</tissue>
    </source>
</reference>